<accession>A0A314UFQ0</accession>
<dbReference type="AlphaFoldDB" id="A0A314UFQ0"/>
<evidence type="ECO:0000313" key="2">
    <source>
        <dbReference type="Proteomes" id="UP000250321"/>
    </source>
</evidence>
<dbReference type="EMBL" id="PJQY01003582">
    <property type="protein sequence ID" value="PQM36130.1"/>
    <property type="molecule type" value="Genomic_DNA"/>
</dbReference>
<dbReference type="Proteomes" id="UP000250321">
    <property type="component" value="Unassembled WGS sequence"/>
</dbReference>
<protein>
    <submittedName>
        <fullName evidence="1">Uncharacterized protein</fullName>
    </submittedName>
</protein>
<sequence>MSITYQAHMNPSYFVYEACTKDCGVEGYEGPQGAQKLLDNGDFRLVTWEHQSPSLFLGVLQCG</sequence>
<gene>
    <name evidence="1" type="ORF">Pyn_30265</name>
</gene>
<name>A0A314UFQ0_PRUYE</name>
<organism evidence="1 2">
    <name type="scientific">Prunus yedoensis var. nudiflora</name>
    <dbReference type="NCBI Taxonomy" id="2094558"/>
    <lineage>
        <taxon>Eukaryota</taxon>
        <taxon>Viridiplantae</taxon>
        <taxon>Streptophyta</taxon>
        <taxon>Embryophyta</taxon>
        <taxon>Tracheophyta</taxon>
        <taxon>Spermatophyta</taxon>
        <taxon>Magnoliopsida</taxon>
        <taxon>eudicotyledons</taxon>
        <taxon>Gunneridae</taxon>
        <taxon>Pentapetalae</taxon>
        <taxon>rosids</taxon>
        <taxon>fabids</taxon>
        <taxon>Rosales</taxon>
        <taxon>Rosaceae</taxon>
        <taxon>Amygdaloideae</taxon>
        <taxon>Amygdaleae</taxon>
        <taxon>Prunus</taxon>
    </lineage>
</organism>
<keyword evidence="2" id="KW-1185">Reference proteome</keyword>
<reference evidence="1 2" key="1">
    <citation type="submission" date="2018-02" db="EMBL/GenBank/DDBJ databases">
        <title>Draft genome of wild Prunus yedoensis var. nudiflora.</title>
        <authorList>
            <person name="Baek S."/>
            <person name="Kim J.-H."/>
            <person name="Choi K."/>
            <person name="Kim G.-B."/>
            <person name="Cho A."/>
            <person name="Jang H."/>
            <person name="Shin C.-H."/>
            <person name="Yu H.-J."/>
            <person name="Mun J.-H."/>
        </authorList>
    </citation>
    <scope>NUCLEOTIDE SEQUENCE [LARGE SCALE GENOMIC DNA]</scope>
    <source>
        <strain evidence="2">cv. Jeju island</strain>
        <tissue evidence="1">Leaf</tissue>
    </source>
</reference>
<comment type="caution">
    <text evidence="1">The sequence shown here is derived from an EMBL/GenBank/DDBJ whole genome shotgun (WGS) entry which is preliminary data.</text>
</comment>
<evidence type="ECO:0000313" key="1">
    <source>
        <dbReference type="EMBL" id="PQM36130.1"/>
    </source>
</evidence>
<proteinExistence type="predicted"/>